<feature type="compositionally biased region" description="Pro residues" evidence="1">
    <location>
        <begin position="507"/>
        <end position="518"/>
    </location>
</feature>
<evidence type="ECO:0000256" key="2">
    <source>
        <dbReference type="SAM" id="Phobius"/>
    </source>
</evidence>
<dbReference type="AlphaFoldDB" id="A0A2X0LXD7"/>
<keyword evidence="4" id="KW-1185">Reference proteome</keyword>
<feature type="region of interest" description="Disordered" evidence="1">
    <location>
        <begin position="356"/>
        <end position="395"/>
    </location>
</feature>
<feature type="region of interest" description="Disordered" evidence="1">
    <location>
        <begin position="704"/>
        <end position="784"/>
    </location>
</feature>
<feature type="region of interest" description="Disordered" evidence="1">
    <location>
        <begin position="493"/>
        <end position="534"/>
    </location>
</feature>
<keyword evidence="2" id="KW-1133">Transmembrane helix</keyword>
<dbReference type="EMBL" id="FQNC01000041">
    <property type="protein sequence ID" value="SGY28926.1"/>
    <property type="molecule type" value="Genomic_DNA"/>
</dbReference>
<protein>
    <submittedName>
        <fullName evidence="3">BQ5605_C002g00986 protein</fullName>
    </submittedName>
</protein>
<proteinExistence type="predicted"/>
<feature type="compositionally biased region" description="Low complexity" evidence="1">
    <location>
        <begin position="719"/>
        <end position="730"/>
    </location>
</feature>
<accession>A0A2X0LXD7</accession>
<feature type="region of interest" description="Disordered" evidence="1">
    <location>
        <begin position="461"/>
        <end position="481"/>
    </location>
</feature>
<keyword evidence="2" id="KW-0472">Membrane</keyword>
<evidence type="ECO:0000256" key="1">
    <source>
        <dbReference type="SAM" id="MobiDB-lite"/>
    </source>
</evidence>
<feature type="region of interest" description="Disordered" evidence="1">
    <location>
        <begin position="22"/>
        <end position="46"/>
    </location>
</feature>
<feature type="transmembrane region" description="Helical" evidence="2">
    <location>
        <begin position="165"/>
        <end position="185"/>
    </location>
</feature>
<gene>
    <name evidence="3" type="primary">BQ5605_C002g00986</name>
    <name evidence="3" type="ORF">BQ5605_C002G00986</name>
</gene>
<reference evidence="3 4" key="1">
    <citation type="submission" date="2016-11" db="EMBL/GenBank/DDBJ databases">
        <authorList>
            <person name="Jaros S."/>
            <person name="Januszkiewicz K."/>
            <person name="Wedrychowicz H."/>
        </authorList>
    </citation>
    <scope>NUCLEOTIDE SEQUENCE [LARGE SCALE GENOMIC DNA]</scope>
</reference>
<dbReference type="Proteomes" id="UP000249464">
    <property type="component" value="Unassembled WGS sequence"/>
</dbReference>
<sequence length="784" mass="84550">MAATSTFTYNDGLYVPWTSPASNTPAPAMTTAPAASATPRWSPTTTEDVDYTTTQAFVEQSTAAAATTTQWQAQTSADPAVQATSAAAVVQTTQAPATLAEATSTQPPPASEAAATITTTPLSTSSAINRSIMVVGTPISTATATIGVASQDSFSTTNGVGFKKIYLTLLLLLVPFIIIATLVFIRRRQRQRRHARGDPYDEEGGLVVGGKFVGDDDYSEKSSLATVRRRSSKWSFIRQSLGRGQRRRDDMMSEISEISEGPSLPFRAVSYSSVHGGGGPEDRPFQPPMEDRAIDFNRFFNTLPRVDERDIESGNMSNGRWEAPNGLGAAAGTALDAGKRMLGGWGWSSKPRRLELVSPRLDGSTNTRRSMRIPSPSIYSPNPDQSGSYAGLQGIDEDDDVDLDAYLGESRVGDSSLASRYLDDPESIPVKEDYRLPLSPKGPKPMPRPGRVVVDLPAAPSRTFMSPTKKSGILPSTDPRTPPPNAGLLFKYDSPSATPVRHSIPTPSSPRPPLPTPPMTSTRTLALPSGQSEPHAFHSKAVNLGGVYDPPIAHDFKPLAPATYRAVAAGSNAPNGSHRQLPKKPSRDLLAQAMPEPEPEPIVVSSGTMRIRKKRLLPEITSSSIIEFGDSPKLEPLRHPSKVKNAIYDLEKRTKETTMLTSPTKVDLMGYDSPVRALSSAPSLTQANVRKLLLARRTEVPVAESTIADDHNDDDDDASVYSVDDSVTADRPVYQSNSARVMPTLAEARYTRPVVDSKPLSSDPKRLSAMLRRPSLPQLKNEEA</sequence>
<evidence type="ECO:0000313" key="3">
    <source>
        <dbReference type="EMBL" id="SGY28926.1"/>
    </source>
</evidence>
<organism evidence="3 4">
    <name type="scientific">Microbotryum silenes-dioicae</name>
    <dbReference type="NCBI Taxonomy" id="796604"/>
    <lineage>
        <taxon>Eukaryota</taxon>
        <taxon>Fungi</taxon>
        <taxon>Dikarya</taxon>
        <taxon>Basidiomycota</taxon>
        <taxon>Pucciniomycotina</taxon>
        <taxon>Microbotryomycetes</taxon>
        <taxon>Microbotryales</taxon>
        <taxon>Microbotryaceae</taxon>
        <taxon>Microbotryum</taxon>
    </lineage>
</organism>
<feature type="compositionally biased region" description="Polar residues" evidence="1">
    <location>
        <begin position="377"/>
        <end position="388"/>
    </location>
</feature>
<evidence type="ECO:0000313" key="4">
    <source>
        <dbReference type="Proteomes" id="UP000249464"/>
    </source>
</evidence>
<name>A0A2X0LXD7_9BASI</name>
<keyword evidence="2" id="KW-0812">Transmembrane</keyword>